<organism evidence="1 2">
    <name type="scientific">Rhizophagus irregularis</name>
    <dbReference type="NCBI Taxonomy" id="588596"/>
    <lineage>
        <taxon>Eukaryota</taxon>
        <taxon>Fungi</taxon>
        <taxon>Fungi incertae sedis</taxon>
        <taxon>Mucoromycota</taxon>
        <taxon>Glomeromycotina</taxon>
        <taxon>Glomeromycetes</taxon>
        <taxon>Glomerales</taxon>
        <taxon>Glomeraceae</taxon>
        <taxon>Rhizophagus</taxon>
    </lineage>
</organism>
<feature type="non-terminal residue" evidence="1">
    <location>
        <position position="1"/>
    </location>
</feature>
<protein>
    <submittedName>
        <fullName evidence="1">Uncharacterized protein</fullName>
    </submittedName>
</protein>
<accession>A0A2I1HUL5</accession>
<gene>
    <name evidence="1" type="ORF">RhiirA4_489232</name>
</gene>
<dbReference type="EMBL" id="LLXI01007390">
    <property type="protein sequence ID" value="PKY62572.1"/>
    <property type="molecule type" value="Genomic_DNA"/>
</dbReference>
<evidence type="ECO:0000313" key="1">
    <source>
        <dbReference type="EMBL" id="PKY62572.1"/>
    </source>
</evidence>
<name>A0A2I1HUL5_9GLOM</name>
<comment type="caution">
    <text evidence="1">The sequence shown here is derived from an EMBL/GenBank/DDBJ whole genome shotgun (WGS) entry which is preliminary data.</text>
</comment>
<dbReference type="AlphaFoldDB" id="A0A2I1HUL5"/>
<proteinExistence type="predicted"/>
<keyword evidence="2" id="KW-1185">Reference proteome</keyword>
<sequence>FGWASEERKPKDSFGHSGFGGLLKNEKELRFELSFFILNQQFRTSQIELFQLPYPGFNSLDMALDWTFGTASFENLIYKDGSDLGGIFGLLDFGFFSQCIETFLLRTTNSSRYIGMETLAYNTCC</sequence>
<dbReference type="Proteomes" id="UP000234323">
    <property type="component" value="Unassembled WGS sequence"/>
</dbReference>
<reference evidence="1 2" key="1">
    <citation type="submission" date="2015-10" db="EMBL/GenBank/DDBJ databases">
        <title>Genome analyses suggest a sexual origin of heterokaryosis in a supposedly ancient asexual fungus.</title>
        <authorList>
            <person name="Ropars J."/>
            <person name="Sedzielewska K."/>
            <person name="Noel J."/>
            <person name="Charron P."/>
            <person name="Farinelli L."/>
            <person name="Marton T."/>
            <person name="Kruger M."/>
            <person name="Pelin A."/>
            <person name="Brachmann A."/>
            <person name="Corradi N."/>
        </authorList>
    </citation>
    <scope>NUCLEOTIDE SEQUENCE [LARGE SCALE GENOMIC DNA]</scope>
    <source>
        <strain evidence="1 2">A4</strain>
    </source>
</reference>
<evidence type="ECO:0000313" key="2">
    <source>
        <dbReference type="Proteomes" id="UP000234323"/>
    </source>
</evidence>